<name>A0A3Q0S6F4_AMPCI</name>
<feature type="domain" description="U2A'/phosphoprotein 32 family A C-terminal" evidence="9">
    <location>
        <begin position="302"/>
        <end position="320"/>
    </location>
</feature>
<keyword evidence="4" id="KW-0539">Nucleus</keyword>
<evidence type="ECO:0000256" key="6">
    <source>
        <dbReference type="ARBA" id="ARBA00023476"/>
    </source>
</evidence>
<dbReference type="InterPro" id="IPR032675">
    <property type="entry name" value="LRR_dom_sf"/>
</dbReference>
<dbReference type="Proteomes" id="UP000261340">
    <property type="component" value="Unplaced"/>
</dbReference>
<protein>
    <recommendedName>
        <fullName evidence="6">Protein phosphatase 1 regulatory subunit 7</fullName>
    </recommendedName>
    <alternativeName>
        <fullName evidence="7">Protein phosphatase 1 regulatory subunit 22</fullName>
    </alternativeName>
</protein>
<keyword evidence="11" id="KW-1185">Reference proteome</keyword>
<dbReference type="SMART" id="SM00369">
    <property type="entry name" value="LRR_TYP"/>
    <property type="match status" value="4"/>
</dbReference>
<dbReference type="InterPro" id="IPR003603">
    <property type="entry name" value="U2A'_phosphoprotein32A_C"/>
</dbReference>
<accession>A0A3Q0S6F4</accession>
<dbReference type="Gene3D" id="3.80.10.10">
    <property type="entry name" value="Ribonuclease Inhibitor"/>
    <property type="match status" value="2"/>
</dbReference>
<comment type="subcellular location">
    <subcellularLocation>
        <location evidence="1">Nucleus</location>
    </subcellularLocation>
</comment>
<dbReference type="PANTHER" id="PTHR45973:SF23">
    <property type="entry name" value="PROTEIN PHOSPHATASE 1 REGULATORY SUBUNIT 7"/>
    <property type="match status" value="1"/>
</dbReference>
<dbReference type="InterPro" id="IPR003591">
    <property type="entry name" value="Leu-rich_rpt_typical-subtyp"/>
</dbReference>
<keyword evidence="3" id="KW-0677">Repeat</keyword>
<evidence type="ECO:0000313" key="11">
    <source>
        <dbReference type="Proteomes" id="UP000261340"/>
    </source>
</evidence>
<evidence type="ECO:0000256" key="8">
    <source>
        <dbReference type="SAM" id="MobiDB-lite"/>
    </source>
</evidence>
<dbReference type="InterPro" id="IPR001611">
    <property type="entry name" value="Leu-rich_rpt"/>
</dbReference>
<evidence type="ECO:0000256" key="1">
    <source>
        <dbReference type="ARBA" id="ARBA00004123"/>
    </source>
</evidence>
<dbReference type="Pfam" id="PF14580">
    <property type="entry name" value="LRR_9"/>
    <property type="match status" value="1"/>
</dbReference>
<dbReference type="PROSITE" id="PS51450">
    <property type="entry name" value="LRR"/>
    <property type="match status" value="6"/>
</dbReference>
<evidence type="ECO:0000256" key="2">
    <source>
        <dbReference type="ARBA" id="ARBA00022614"/>
    </source>
</evidence>
<organism evidence="10 11">
    <name type="scientific">Amphilophus citrinellus</name>
    <name type="common">Midas cichlid</name>
    <name type="synonym">Cichlasoma citrinellum</name>
    <dbReference type="NCBI Taxonomy" id="61819"/>
    <lineage>
        <taxon>Eukaryota</taxon>
        <taxon>Metazoa</taxon>
        <taxon>Chordata</taxon>
        <taxon>Craniata</taxon>
        <taxon>Vertebrata</taxon>
        <taxon>Euteleostomi</taxon>
        <taxon>Actinopterygii</taxon>
        <taxon>Neopterygii</taxon>
        <taxon>Teleostei</taxon>
        <taxon>Neoteleostei</taxon>
        <taxon>Acanthomorphata</taxon>
        <taxon>Ovalentaria</taxon>
        <taxon>Cichlomorphae</taxon>
        <taxon>Cichliformes</taxon>
        <taxon>Cichlidae</taxon>
        <taxon>New World cichlids</taxon>
        <taxon>Cichlasomatinae</taxon>
        <taxon>Heroini</taxon>
        <taxon>Amphilophus</taxon>
    </lineage>
</organism>
<dbReference type="SMART" id="SM00446">
    <property type="entry name" value="LRRcap"/>
    <property type="match status" value="1"/>
</dbReference>
<evidence type="ECO:0000256" key="3">
    <source>
        <dbReference type="ARBA" id="ARBA00022737"/>
    </source>
</evidence>
<dbReference type="PANTHER" id="PTHR45973">
    <property type="entry name" value="PROTEIN PHOSPHATASE 1 REGULATORY SUBUNIT SDS22-RELATED"/>
    <property type="match status" value="1"/>
</dbReference>
<evidence type="ECO:0000313" key="10">
    <source>
        <dbReference type="Ensembl" id="ENSACIP00000018387.1"/>
    </source>
</evidence>
<dbReference type="Ensembl" id="ENSACIT00000018881.1">
    <property type="protein sequence ID" value="ENSACIP00000018387.1"/>
    <property type="gene ID" value="ENSACIG00000014320.1"/>
</dbReference>
<evidence type="ECO:0000256" key="4">
    <source>
        <dbReference type="ARBA" id="ARBA00023242"/>
    </source>
</evidence>
<comment type="similarity">
    <text evidence="5">Belongs to the SDS22 family.</text>
</comment>
<evidence type="ECO:0000259" key="9">
    <source>
        <dbReference type="SMART" id="SM00446"/>
    </source>
</evidence>
<dbReference type="FunFam" id="3.80.10.10:FF:000127">
    <property type="entry name" value="protein phosphatase 1 regulatory subunit 7 isoform X2"/>
    <property type="match status" value="1"/>
</dbReference>
<dbReference type="GO" id="GO:0005634">
    <property type="term" value="C:nucleus"/>
    <property type="evidence" value="ECO:0007669"/>
    <property type="project" value="UniProtKB-SubCell"/>
</dbReference>
<dbReference type="SMART" id="SM00365">
    <property type="entry name" value="LRR_SD22"/>
    <property type="match status" value="6"/>
</dbReference>
<dbReference type="InterPro" id="IPR050576">
    <property type="entry name" value="Cilia_flagella_integrity"/>
</dbReference>
<dbReference type="AlphaFoldDB" id="A0A3Q0S6F4"/>
<feature type="region of interest" description="Disordered" evidence="8">
    <location>
        <begin position="1"/>
        <end position="53"/>
    </location>
</feature>
<reference evidence="10" key="2">
    <citation type="submission" date="2025-09" db="UniProtKB">
        <authorList>
            <consortium name="Ensembl"/>
        </authorList>
    </citation>
    <scope>IDENTIFICATION</scope>
</reference>
<dbReference type="SUPFAM" id="SSF52058">
    <property type="entry name" value="L domain-like"/>
    <property type="match status" value="1"/>
</dbReference>
<evidence type="ECO:0000256" key="7">
    <source>
        <dbReference type="ARBA" id="ARBA00031020"/>
    </source>
</evidence>
<reference evidence="10" key="1">
    <citation type="submission" date="2025-08" db="UniProtKB">
        <authorList>
            <consortium name="Ensembl"/>
        </authorList>
    </citation>
    <scope>IDENTIFICATION</scope>
</reference>
<keyword evidence="2" id="KW-0433">Leucine-rich repeat</keyword>
<proteinExistence type="inferred from homology"/>
<feature type="compositionally biased region" description="Basic and acidic residues" evidence="8">
    <location>
        <begin position="13"/>
        <end position="30"/>
    </location>
</feature>
<dbReference type="GeneTree" id="ENSGT00940000162473"/>
<evidence type="ECO:0000256" key="5">
    <source>
        <dbReference type="ARBA" id="ARBA00023460"/>
    </source>
</evidence>
<sequence length="326" mass="37312">MASLSVGELQEMEVDRRGESEESGDDETRRRSINGDVDPNQPTATSKEESPVDMDTITLDPEEEDVDLVHCRIGKIEGLEVLQKAKTLSLRQNLIKKIENLDSLSSLREIDLYDNQIRKLENLHNLTELEQLDVSFNVLRKVEGLEQLVRLKKLFLLHNKISSIASLDQLTSLEMLELGSNRIRVIENLDSLTSLQSLFLGTNKITKLQNLDALHNLTVLMRLSIFNFTDLSVSVIYASSVPVKSTYLCRARLMVYPYCLCCLLISPQMNDNQIDNWSDLDELKNAKSLETVYLERNPLQKDPQYRRKIMLALPSVRQIDATFIRF</sequence>